<organism evidence="1 2">
    <name type="scientific">Anaerovibrio lipolyticus</name>
    <dbReference type="NCBI Taxonomy" id="82374"/>
    <lineage>
        <taxon>Bacteria</taxon>
        <taxon>Bacillati</taxon>
        <taxon>Bacillota</taxon>
        <taxon>Negativicutes</taxon>
        <taxon>Selenomonadales</taxon>
        <taxon>Selenomonadaceae</taxon>
        <taxon>Anaerovibrio</taxon>
    </lineage>
</organism>
<proteinExistence type="predicted"/>
<gene>
    <name evidence="1" type="ORF">NZ47_12935</name>
</gene>
<evidence type="ECO:0000313" key="1">
    <source>
        <dbReference type="EMBL" id="KHM49354.1"/>
    </source>
</evidence>
<protein>
    <submittedName>
        <fullName evidence="1">Uncharacterized protein</fullName>
    </submittedName>
</protein>
<comment type="caution">
    <text evidence="1">The sequence shown here is derived from an EMBL/GenBank/DDBJ whole genome shotgun (WGS) entry which is preliminary data.</text>
</comment>
<sequence>MVNIIKENDLRKLLLKTLEEHPEVNLTRVADIYIEQKIIKDMIYEQGIPERDARRKGKEIYSNVERTLIQEAFKLSKGREFDFNINSMIIKRIVIKV</sequence>
<name>A0A0B2JNH5_9FIRM</name>
<dbReference type="Proteomes" id="UP000030993">
    <property type="component" value="Unassembled WGS sequence"/>
</dbReference>
<evidence type="ECO:0000313" key="2">
    <source>
        <dbReference type="Proteomes" id="UP000030993"/>
    </source>
</evidence>
<dbReference type="AlphaFoldDB" id="A0A0B2JNH5"/>
<dbReference type="EMBL" id="JSCE01000239">
    <property type="protein sequence ID" value="KHM49354.1"/>
    <property type="molecule type" value="Genomic_DNA"/>
</dbReference>
<reference evidence="1 2" key="1">
    <citation type="journal article" date="2013" name="PLoS ONE">
        <title>Identification and characterization of three novel lipases belonging to families II and V from Anaerovibrio lipolyticus 5ST.</title>
        <authorList>
            <person name="Prive F."/>
            <person name="Kaderbhai N.N."/>
            <person name="Girdwood S."/>
            <person name="Worgan H.J."/>
            <person name="Pinloche E."/>
            <person name="Scollan N.D."/>
            <person name="Huws S.A."/>
            <person name="Newbold C.J."/>
        </authorList>
    </citation>
    <scope>NUCLEOTIDE SEQUENCE [LARGE SCALE GENOMIC DNA]</scope>
    <source>
        <strain evidence="1 2">5S</strain>
    </source>
</reference>
<dbReference type="RefSeq" id="WP_039211775.1">
    <property type="nucleotide sequence ID" value="NZ_JSCE01000239.1"/>
</dbReference>
<keyword evidence="2" id="KW-1185">Reference proteome</keyword>
<accession>A0A0B2JNH5</accession>